<dbReference type="InterPro" id="IPR033900">
    <property type="entry name" value="Gram_neg_porin_domain"/>
</dbReference>
<evidence type="ECO:0000259" key="2">
    <source>
        <dbReference type="Pfam" id="PF13609"/>
    </source>
</evidence>
<gene>
    <name evidence="3" type="ORF">HDG40_007251</name>
</gene>
<dbReference type="GO" id="GO:0015288">
    <property type="term" value="F:porin activity"/>
    <property type="evidence" value="ECO:0007669"/>
    <property type="project" value="InterPro"/>
</dbReference>
<protein>
    <submittedName>
        <fullName evidence="3">Putative porin</fullName>
    </submittedName>
</protein>
<organism evidence="3 4">
    <name type="scientific">Paraburkholderia atlantica</name>
    <dbReference type="NCBI Taxonomy" id="2654982"/>
    <lineage>
        <taxon>Bacteria</taxon>
        <taxon>Pseudomonadati</taxon>
        <taxon>Pseudomonadota</taxon>
        <taxon>Betaproteobacteria</taxon>
        <taxon>Burkholderiales</taxon>
        <taxon>Burkholderiaceae</taxon>
        <taxon>Paraburkholderia</taxon>
    </lineage>
</organism>
<proteinExistence type="predicted"/>
<dbReference type="Pfam" id="PF13609">
    <property type="entry name" value="Porin_4"/>
    <property type="match status" value="1"/>
</dbReference>
<dbReference type="GO" id="GO:0016020">
    <property type="term" value="C:membrane"/>
    <property type="evidence" value="ECO:0007669"/>
    <property type="project" value="InterPro"/>
</dbReference>
<dbReference type="Proteomes" id="UP000592780">
    <property type="component" value="Unassembled WGS sequence"/>
</dbReference>
<dbReference type="InterPro" id="IPR023614">
    <property type="entry name" value="Porin_dom_sf"/>
</dbReference>
<dbReference type="EMBL" id="JACHDD010000018">
    <property type="protein sequence ID" value="MBB5429056.1"/>
    <property type="molecule type" value="Genomic_DNA"/>
</dbReference>
<dbReference type="SUPFAM" id="SSF56935">
    <property type="entry name" value="Porins"/>
    <property type="match status" value="1"/>
</dbReference>
<name>A0A7W8VA94_PARAM</name>
<dbReference type="AlphaFoldDB" id="A0A7W8VA94"/>
<feature type="domain" description="Porin" evidence="2">
    <location>
        <begin position="10"/>
        <end position="50"/>
    </location>
</feature>
<keyword evidence="1" id="KW-0732">Signal</keyword>
<feature type="signal peptide" evidence="1">
    <location>
        <begin position="1"/>
        <end position="20"/>
    </location>
</feature>
<evidence type="ECO:0000256" key="1">
    <source>
        <dbReference type="SAM" id="SignalP"/>
    </source>
</evidence>
<evidence type="ECO:0000313" key="3">
    <source>
        <dbReference type="EMBL" id="MBB5429056.1"/>
    </source>
</evidence>
<comment type="caution">
    <text evidence="3">The sequence shown here is derived from an EMBL/GenBank/DDBJ whole genome shotgun (WGS) entry which is preliminary data.</text>
</comment>
<feature type="chain" id="PRO_5031218514" evidence="1">
    <location>
        <begin position="21"/>
        <end position="61"/>
    </location>
</feature>
<accession>A0A7W8VA94</accession>
<keyword evidence="4" id="KW-1185">Reference proteome</keyword>
<dbReference type="Gene3D" id="2.40.160.10">
    <property type="entry name" value="Porin"/>
    <property type="match status" value="1"/>
</dbReference>
<sequence>MQRTFIKAGLLSAFAITAHAQSSVTLYGSLDAGLVYSNNQGGHSNWQQGSRAAAVGVRHRF</sequence>
<evidence type="ECO:0000313" key="4">
    <source>
        <dbReference type="Proteomes" id="UP000592780"/>
    </source>
</evidence>
<reference evidence="3 4" key="1">
    <citation type="submission" date="2020-08" db="EMBL/GenBank/DDBJ databases">
        <title>Genomic Encyclopedia of Type Strains, Phase IV (KMG-V): Genome sequencing to study the core and pangenomes of soil and plant-associated prokaryotes.</title>
        <authorList>
            <person name="Whitman W."/>
        </authorList>
    </citation>
    <scope>NUCLEOTIDE SEQUENCE [LARGE SCALE GENOMIC DNA]</scope>
    <source>
        <strain evidence="3 4">JPY158</strain>
    </source>
</reference>